<dbReference type="AlphaFoldDB" id="A0A7Y9LVN4"/>
<evidence type="ECO:0000313" key="1">
    <source>
        <dbReference type="EMBL" id="NYE96460.1"/>
    </source>
</evidence>
<comment type="caution">
    <text evidence="1">The sequence shown here is derived from an EMBL/GenBank/DDBJ whole genome shotgun (WGS) entry which is preliminary data.</text>
</comment>
<protein>
    <submittedName>
        <fullName evidence="1">Uncharacterized protein</fullName>
    </submittedName>
</protein>
<organism evidence="1 2">
    <name type="scientific">Psychromicrobium silvestre</name>
    <dbReference type="NCBI Taxonomy" id="1645614"/>
    <lineage>
        <taxon>Bacteria</taxon>
        <taxon>Bacillati</taxon>
        <taxon>Actinomycetota</taxon>
        <taxon>Actinomycetes</taxon>
        <taxon>Micrococcales</taxon>
        <taxon>Micrococcaceae</taxon>
        <taxon>Psychromicrobium</taxon>
    </lineage>
</organism>
<sequence>MNGPELDKLISKSLDRFTAAIILAPPQGKSVIEVDNTSRLIEMNHSDTVAENVMKRLALCGMETLIVEDDIPVRNDSSLGEIAYLDETVIRWRSFSDSPKDLVTLMREGATGYPMVAYVSNVSSEELKIESGVTITVDQQSKISATIQAVIVTIYDAEAFLMLGQQSTISKVIQC</sequence>
<name>A0A7Y9LVN4_9MICC</name>
<gene>
    <name evidence="1" type="ORF">FHU41_002710</name>
</gene>
<dbReference type="EMBL" id="JACBYQ010000002">
    <property type="protein sequence ID" value="NYE96460.1"/>
    <property type="molecule type" value="Genomic_DNA"/>
</dbReference>
<dbReference type="Proteomes" id="UP000521748">
    <property type="component" value="Unassembled WGS sequence"/>
</dbReference>
<keyword evidence="2" id="KW-1185">Reference proteome</keyword>
<dbReference type="RefSeq" id="WP_179390115.1">
    <property type="nucleotide sequence ID" value="NZ_JACBYQ010000002.1"/>
</dbReference>
<reference evidence="1 2" key="1">
    <citation type="submission" date="2020-07" db="EMBL/GenBank/DDBJ databases">
        <title>Sequencing the genomes of 1000 actinobacteria strains.</title>
        <authorList>
            <person name="Klenk H.-P."/>
        </authorList>
    </citation>
    <scope>NUCLEOTIDE SEQUENCE [LARGE SCALE GENOMIC DNA]</scope>
    <source>
        <strain evidence="1 2">DSM 102047</strain>
    </source>
</reference>
<evidence type="ECO:0000313" key="2">
    <source>
        <dbReference type="Proteomes" id="UP000521748"/>
    </source>
</evidence>
<accession>A0A7Y9LVN4</accession>
<proteinExistence type="predicted"/>